<feature type="signal peptide" evidence="1">
    <location>
        <begin position="1"/>
        <end position="19"/>
    </location>
</feature>
<dbReference type="Proteomes" id="UP000639775">
    <property type="component" value="Unassembled WGS sequence"/>
</dbReference>
<reference evidence="2" key="1">
    <citation type="submission" date="2020-03" db="EMBL/GenBank/DDBJ databases">
        <title>Roseovarius gahaiensis sp. nov., isolated from Gahai Saline Lake, China.</title>
        <authorList>
            <person name="Sun X."/>
        </authorList>
    </citation>
    <scope>NUCLEOTIDE SEQUENCE</scope>
    <source>
        <strain evidence="2">GH877</strain>
    </source>
</reference>
<organism evidence="2 3">
    <name type="scientific">Roseovarius gahaiensis</name>
    <dbReference type="NCBI Taxonomy" id="2716691"/>
    <lineage>
        <taxon>Bacteria</taxon>
        <taxon>Pseudomonadati</taxon>
        <taxon>Pseudomonadota</taxon>
        <taxon>Alphaproteobacteria</taxon>
        <taxon>Rhodobacterales</taxon>
        <taxon>Roseobacteraceae</taxon>
        <taxon>Roseovarius</taxon>
    </lineage>
</organism>
<evidence type="ECO:0000313" key="2">
    <source>
        <dbReference type="EMBL" id="NHQ73229.1"/>
    </source>
</evidence>
<proteinExistence type="predicted"/>
<protein>
    <submittedName>
        <fullName evidence="2">Dihydrodipicolinate reductase</fullName>
    </submittedName>
</protein>
<sequence>MRFLMMFCLSLALSAPAKAQGFSQVSERQKFVSLVEGRKLTRFGIKLDVTGDGRIIGRAFGRPVTGAWNWRSGYFCRDLYWGDYAIGANCQAVKVQGETLRFISDRGAGQSADLQLR</sequence>
<comment type="caution">
    <text evidence="2">The sequence shown here is derived from an EMBL/GenBank/DDBJ whole genome shotgun (WGS) entry which is preliminary data.</text>
</comment>
<dbReference type="RefSeq" id="WP_167192906.1">
    <property type="nucleotide sequence ID" value="NZ_JAAORB010000002.1"/>
</dbReference>
<gene>
    <name evidence="2" type="ORF">HAT86_01960</name>
</gene>
<dbReference type="AlphaFoldDB" id="A0A967BBG8"/>
<keyword evidence="1" id="KW-0732">Signal</keyword>
<dbReference type="EMBL" id="JAAORB010000002">
    <property type="protein sequence ID" value="NHQ73229.1"/>
    <property type="molecule type" value="Genomic_DNA"/>
</dbReference>
<name>A0A967BBG8_9RHOB</name>
<feature type="chain" id="PRO_5036983384" evidence="1">
    <location>
        <begin position="20"/>
        <end position="117"/>
    </location>
</feature>
<evidence type="ECO:0000313" key="3">
    <source>
        <dbReference type="Proteomes" id="UP000639775"/>
    </source>
</evidence>
<accession>A0A967BBG8</accession>
<keyword evidence="3" id="KW-1185">Reference proteome</keyword>
<evidence type="ECO:0000256" key="1">
    <source>
        <dbReference type="SAM" id="SignalP"/>
    </source>
</evidence>